<sequence>MNKYESFSSVLNLAPGDDPYAEAVELLNEAGYRIAHQRIELHGILNTHAVDHGQLEHIDPMSLDYYQGGLSGDMRRIGADFKYAAAKLFETEGFAQLELSDSTRDKLLLNDEYCRYAK</sequence>
<dbReference type="Proteomes" id="UP000037551">
    <property type="component" value="Unassembled WGS sequence"/>
</dbReference>
<name>A0A0J8G467_9PSED</name>
<evidence type="ECO:0000313" key="2">
    <source>
        <dbReference type="Proteomes" id="UP000037551"/>
    </source>
</evidence>
<organism evidence="1 2">
    <name type="scientific">Pseudomonas fildesensis</name>
    <dbReference type="NCBI Taxonomy" id="1674920"/>
    <lineage>
        <taxon>Bacteria</taxon>
        <taxon>Pseudomonadati</taxon>
        <taxon>Pseudomonadota</taxon>
        <taxon>Gammaproteobacteria</taxon>
        <taxon>Pseudomonadales</taxon>
        <taxon>Pseudomonadaceae</taxon>
        <taxon>Pseudomonas</taxon>
    </lineage>
</organism>
<dbReference type="PATRIC" id="fig|1674920.3.peg.290"/>
<dbReference type="EMBL" id="LFMW01000001">
    <property type="protein sequence ID" value="KMT57307.1"/>
    <property type="molecule type" value="Genomic_DNA"/>
</dbReference>
<comment type="caution">
    <text evidence="1">The sequence shown here is derived from an EMBL/GenBank/DDBJ whole genome shotgun (WGS) entry which is preliminary data.</text>
</comment>
<dbReference type="RefSeq" id="WP_048719686.1">
    <property type="nucleotide sequence ID" value="NZ_JBJGXJ010000015.1"/>
</dbReference>
<dbReference type="AlphaFoldDB" id="A0A0J8G467"/>
<reference evidence="1 2" key="1">
    <citation type="submission" date="2015-06" db="EMBL/GenBank/DDBJ databases">
        <title>Draft genome sequence of an Antarctic Pseudomonas sp. strain KG01 with full potential for biotechnological applications.</title>
        <authorList>
            <person name="Pavlov M.S."/>
            <person name="Lira F."/>
            <person name="Martinez J.L."/>
            <person name="Marshall S.H."/>
        </authorList>
    </citation>
    <scope>NUCLEOTIDE SEQUENCE [LARGE SCALE GENOMIC DNA]</scope>
    <source>
        <strain evidence="1 2">KG01</strain>
    </source>
</reference>
<accession>A0A0J8G467</accession>
<keyword evidence="2" id="KW-1185">Reference proteome</keyword>
<protein>
    <submittedName>
        <fullName evidence="1">Uncharacterized protein</fullName>
    </submittedName>
</protein>
<evidence type="ECO:0000313" key="1">
    <source>
        <dbReference type="EMBL" id="KMT57307.1"/>
    </source>
</evidence>
<proteinExistence type="predicted"/>
<gene>
    <name evidence="1" type="ORF">ACR52_01455</name>
</gene>